<dbReference type="CDD" id="cd17321">
    <property type="entry name" value="MFS_MMR_MDR_like"/>
    <property type="match status" value="1"/>
</dbReference>
<dbReference type="Proteomes" id="UP001180551">
    <property type="component" value="Unassembled WGS sequence"/>
</dbReference>
<comment type="subcellular location">
    <subcellularLocation>
        <location evidence="1">Cell membrane</location>
        <topology evidence="1">Multi-pass membrane protein</topology>
    </subcellularLocation>
</comment>
<evidence type="ECO:0000256" key="1">
    <source>
        <dbReference type="ARBA" id="ARBA00004651"/>
    </source>
</evidence>
<feature type="transmembrane region" description="Helical" evidence="8">
    <location>
        <begin position="46"/>
        <end position="65"/>
    </location>
</feature>
<feature type="transmembrane region" description="Helical" evidence="8">
    <location>
        <begin position="134"/>
        <end position="153"/>
    </location>
</feature>
<gene>
    <name evidence="10" type="ORF">RM550_14415</name>
</gene>
<evidence type="ECO:0000313" key="11">
    <source>
        <dbReference type="Proteomes" id="UP001180551"/>
    </source>
</evidence>
<evidence type="ECO:0000256" key="7">
    <source>
        <dbReference type="ARBA" id="ARBA00023251"/>
    </source>
</evidence>
<dbReference type="PROSITE" id="PS50850">
    <property type="entry name" value="MFS"/>
    <property type="match status" value="1"/>
</dbReference>
<feature type="transmembrane region" description="Helical" evidence="8">
    <location>
        <begin position="165"/>
        <end position="186"/>
    </location>
</feature>
<feature type="domain" description="Major facilitator superfamily (MFS) profile" evidence="9">
    <location>
        <begin position="11"/>
        <end position="450"/>
    </location>
</feature>
<keyword evidence="11" id="KW-1185">Reference proteome</keyword>
<dbReference type="EMBL" id="JAVRFE010000016">
    <property type="protein sequence ID" value="MDT0456917.1"/>
    <property type="molecule type" value="Genomic_DNA"/>
</dbReference>
<evidence type="ECO:0000256" key="4">
    <source>
        <dbReference type="ARBA" id="ARBA00022692"/>
    </source>
</evidence>
<dbReference type="RefSeq" id="WP_311624095.1">
    <property type="nucleotide sequence ID" value="NZ_JAVRFE010000016.1"/>
</dbReference>
<keyword evidence="4 8" id="KW-0812">Transmembrane</keyword>
<keyword evidence="3" id="KW-1003">Cell membrane</keyword>
<reference evidence="10" key="1">
    <citation type="submission" date="2024-05" db="EMBL/GenBank/DDBJ databases">
        <title>30 novel species of actinomycetes from the DSMZ collection.</title>
        <authorList>
            <person name="Nouioui I."/>
        </authorList>
    </citation>
    <scope>NUCLEOTIDE SEQUENCE</scope>
    <source>
        <strain evidence="10">DSM 41527</strain>
    </source>
</reference>
<keyword evidence="7" id="KW-0046">Antibiotic resistance</keyword>
<evidence type="ECO:0000256" key="3">
    <source>
        <dbReference type="ARBA" id="ARBA00022475"/>
    </source>
</evidence>
<sequence length="455" mass="45916">MRGKLMRPWWPLVAICLGTFLFLLDTTVLNVALPTIGTDLHAPLSGLQWVVNIYTLALAVLMLPFGSLADRFGARNVYVAGLTVFALASLGCALAPDTALLIASRAVQGIGGAAMSVSTFALIGAVYHGPDRGTAMGVFGAVTGLGAAVGPMLGGALTEYLSWRAAFLLNLPLVAGTVALTLRVLGNDRRPRAHRVDLPGTIAFAVCAGALVHGLTRAGEDGWTPAGYASIALAAVALAVFVVLERRCAHPMLDVRLFGRVPFAAVMLCVLASSAAFAALLFTSVWLQSDLGLGPVRAGLALMPLALASFATSLIAGRILHGASPRLVVGTGLLLSGIGCALQSGLDATSTASSVALGLAVTGIGIGVLGPAMAGAVFAAVPADRGGMAAGAMTTFRQLGPTLCIAVFGVLFRTGSGTAPAEGLNRVYAAAAAVGLIGAALAYTFVPRPAPVPAG</sequence>
<protein>
    <submittedName>
        <fullName evidence="10">MFS transporter</fullName>
    </submittedName>
</protein>
<dbReference type="InterPro" id="IPR004638">
    <property type="entry name" value="EmrB-like"/>
</dbReference>
<accession>A0ABU2T6S2</accession>
<dbReference type="Gene3D" id="1.20.1720.10">
    <property type="entry name" value="Multidrug resistance protein D"/>
    <property type="match status" value="1"/>
</dbReference>
<evidence type="ECO:0000256" key="5">
    <source>
        <dbReference type="ARBA" id="ARBA00022989"/>
    </source>
</evidence>
<feature type="transmembrane region" description="Helical" evidence="8">
    <location>
        <begin position="77"/>
        <end position="96"/>
    </location>
</feature>
<feature type="transmembrane region" description="Helical" evidence="8">
    <location>
        <begin position="358"/>
        <end position="383"/>
    </location>
</feature>
<dbReference type="SUPFAM" id="SSF103473">
    <property type="entry name" value="MFS general substrate transporter"/>
    <property type="match status" value="1"/>
</dbReference>
<feature type="transmembrane region" description="Helical" evidence="8">
    <location>
        <begin position="265"/>
        <end position="287"/>
    </location>
</feature>
<dbReference type="Pfam" id="PF07690">
    <property type="entry name" value="MFS_1"/>
    <property type="match status" value="1"/>
</dbReference>
<keyword evidence="2" id="KW-0813">Transport</keyword>
<dbReference type="InterPro" id="IPR011701">
    <property type="entry name" value="MFS"/>
</dbReference>
<feature type="transmembrane region" description="Helical" evidence="8">
    <location>
        <begin position="395"/>
        <end position="415"/>
    </location>
</feature>
<keyword evidence="5 8" id="KW-1133">Transmembrane helix</keyword>
<evidence type="ECO:0000313" key="10">
    <source>
        <dbReference type="EMBL" id="MDT0456917.1"/>
    </source>
</evidence>
<dbReference type="PANTHER" id="PTHR42718:SF49">
    <property type="entry name" value="EXPORT PROTEIN"/>
    <property type="match status" value="1"/>
</dbReference>
<dbReference type="InterPro" id="IPR020846">
    <property type="entry name" value="MFS_dom"/>
</dbReference>
<proteinExistence type="predicted"/>
<keyword evidence="6 8" id="KW-0472">Membrane</keyword>
<feature type="transmembrane region" description="Helical" evidence="8">
    <location>
        <begin position="427"/>
        <end position="446"/>
    </location>
</feature>
<evidence type="ECO:0000256" key="2">
    <source>
        <dbReference type="ARBA" id="ARBA00022448"/>
    </source>
</evidence>
<evidence type="ECO:0000256" key="6">
    <source>
        <dbReference type="ARBA" id="ARBA00023136"/>
    </source>
</evidence>
<comment type="caution">
    <text evidence="10">The sequence shown here is derived from an EMBL/GenBank/DDBJ whole genome shotgun (WGS) entry which is preliminary data.</text>
</comment>
<dbReference type="Gene3D" id="1.20.1250.20">
    <property type="entry name" value="MFS general substrate transporter like domains"/>
    <property type="match status" value="1"/>
</dbReference>
<dbReference type="PRINTS" id="PR01036">
    <property type="entry name" value="TCRTETB"/>
</dbReference>
<feature type="transmembrane region" description="Helical" evidence="8">
    <location>
        <begin position="102"/>
        <end position="127"/>
    </location>
</feature>
<feature type="transmembrane region" description="Helical" evidence="8">
    <location>
        <begin position="227"/>
        <end position="244"/>
    </location>
</feature>
<dbReference type="InterPro" id="IPR036259">
    <property type="entry name" value="MFS_trans_sf"/>
</dbReference>
<organism evidence="10 11">
    <name type="scientific">Streptomyces mooreae</name>
    <dbReference type="NCBI Taxonomy" id="3075523"/>
    <lineage>
        <taxon>Bacteria</taxon>
        <taxon>Bacillati</taxon>
        <taxon>Actinomycetota</taxon>
        <taxon>Actinomycetes</taxon>
        <taxon>Kitasatosporales</taxon>
        <taxon>Streptomycetaceae</taxon>
        <taxon>Streptomyces</taxon>
    </lineage>
</organism>
<dbReference type="NCBIfam" id="TIGR00711">
    <property type="entry name" value="efflux_EmrB"/>
    <property type="match status" value="1"/>
</dbReference>
<feature type="transmembrane region" description="Helical" evidence="8">
    <location>
        <begin position="327"/>
        <end position="346"/>
    </location>
</feature>
<dbReference type="PANTHER" id="PTHR42718">
    <property type="entry name" value="MAJOR FACILITATOR SUPERFAMILY MULTIDRUG TRANSPORTER MFSC"/>
    <property type="match status" value="1"/>
</dbReference>
<feature type="transmembrane region" description="Helical" evidence="8">
    <location>
        <begin position="299"/>
        <end position="320"/>
    </location>
</feature>
<evidence type="ECO:0000256" key="8">
    <source>
        <dbReference type="SAM" id="Phobius"/>
    </source>
</evidence>
<evidence type="ECO:0000259" key="9">
    <source>
        <dbReference type="PROSITE" id="PS50850"/>
    </source>
</evidence>
<feature type="transmembrane region" description="Helical" evidence="8">
    <location>
        <begin position="198"/>
        <end position="215"/>
    </location>
</feature>
<name>A0ABU2T6S2_9ACTN</name>